<proteinExistence type="predicted"/>
<dbReference type="AlphaFoldDB" id="A0A812RNE6"/>
<comment type="caution">
    <text evidence="4">The sequence shown here is derived from an EMBL/GenBank/DDBJ whole genome shotgun (WGS) entry which is preliminary data.</text>
</comment>
<dbReference type="Pfam" id="PF12796">
    <property type="entry name" value="Ank_2"/>
    <property type="match status" value="2"/>
</dbReference>
<dbReference type="PROSITE" id="PS50088">
    <property type="entry name" value="ANK_REPEAT"/>
    <property type="match status" value="3"/>
</dbReference>
<evidence type="ECO:0000256" key="2">
    <source>
        <dbReference type="ARBA" id="ARBA00023043"/>
    </source>
</evidence>
<accession>A0A812RNE6</accession>
<feature type="repeat" description="ANK" evidence="3">
    <location>
        <begin position="164"/>
        <end position="196"/>
    </location>
</feature>
<feature type="repeat" description="ANK" evidence="3">
    <location>
        <begin position="199"/>
        <end position="231"/>
    </location>
</feature>
<feature type="repeat" description="ANK" evidence="3">
    <location>
        <begin position="233"/>
        <end position="265"/>
    </location>
</feature>
<keyword evidence="2 3" id="KW-0040">ANK repeat</keyword>
<keyword evidence="5" id="KW-1185">Reference proteome</keyword>
<evidence type="ECO:0000256" key="1">
    <source>
        <dbReference type="ARBA" id="ARBA00022737"/>
    </source>
</evidence>
<dbReference type="InterPro" id="IPR002110">
    <property type="entry name" value="Ankyrin_rpt"/>
</dbReference>
<protein>
    <submittedName>
        <fullName evidence="4">Asb3 protein</fullName>
    </submittedName>
</protein>
<evidence type="ECO:0000313" key="4">
    <source>
        <dbReference type="EMBL" id="CAE7446407.1"/>
    </source>
</evidence>
<gene>
    <name evidence="4" type="primary">Asb3</name>
    <name evidence="4" type="ORF">SNAT2548_LOCUS24326</name>
</gene>
<keyword evidence="1" id="KW-0677">Repeat</keyword>
<evidence type="ECO:0000313" key="5">
    <source>
        <dbReference type="Proteomes" id="UP000604046"/>
    </source>
</evidence>
<dbReference type="PANTHER" id="PTHR24171">
    <property type="entry name" value="ANKYRIN REPEAT DOMAIN-CONTAINING PROTEIN 39-RELATED"/>
    <property type="match status" value="1"/>
</dbReference>
<sequence>MNTRMYLHGGCDDKKARRFEKPALADIVAQVVQRQGGIFQAPVRQQCQAEPMCSVYSAVSGEKLAFLDEREGKTGRQIKQALSDRIGISRFRQRIWLQDWSREIRDDEVLGSEAVSVHLVLLDYLPADLEEDRKMMAASANNDVQVIERLLQHPRNPNATSEDDGRTSLHHAAANGHVGSMRLLLEADTIKDSRDTNAKGWTPLLIAASRGHVDGVGLLIDARADINLATLDKGSTPLFYAAHGGHLEVVQLLIQARADIHKATTQWRRRSESQEYTPLVVAALKGHTEVVRSLREAGGRQSPVMLAVLAMSNLSTD</sequence>
<evidence type="ECO:0000256" key="3">
    <source>
        <dbReference type="PROSITE-ProRule" id="PRU00023"/>
    </source>
</evidence>
<dbReference type="PANTHER" id="PTHR24171:SF9">
    <property type="entry name" value="ANKYRIN REPEAT DOMAIN-CONTAINING PROTEIN 39"/>
    <property type="match status" value="1"/>
</dbReference>
<dbReference type="OrthoDB" id="444669at2759"/>
<organism evidence="4 5">
    <name type="scientific">Symbiodinium natans</name>
    <dbReference type="NCBI Taxonomy" id="878477"/>
    <lineage>
        <taxon>Eukaryota</taxon>
        <taxon>Sar</taxon>
        <taxon>Alveolata</taxon>
        <taxon>Dinophyceae</taxon>
        <taxon>Suessiales</taxon>
        <taxon>Symbiodiniaceae</taxon>
        <taxon>Symbiodinium</taxon>
    </lineage>
</organism>
<name>A0A812RNE6_9DINO</name>
<dbReference type="SUPFAM" id="SSF48403">
    <property type="entry name" value="Ankyrin repeat"/>
    <property type="match status" value="1"/>
</dbReference>
<dbReference type="InterPro" id="IPR036770">
    <property type="entry name" value="Ankyrin_rpt-contain_sf"/>
</dbReference>
<dbReference type="PROSITE" id="PS50297">
    <property type="entry name" value="ANK_REP_REGION"/>
    <property type="match status" value="3"/>
</dbReference>
<dbReference type="Proteomes" id="UP000604046">
    <property type="component" value="Unassembled WGS sequence"/>
</dbReference>
<dbReference type="Gene3D" id="1.25.40.20">
    <property type="entry name" value="Ankyrin repeat-containing domain"/>
    <property type="match status" value="2"/>
</dbReference>
<reference evidence="4" key="1">
    <citation type="submission" date="2021-02" db="EMBL/GenBank/DDBJ databases">
        <authorList>
            <person name="Dougan E. K."/>
            <person name="Rhodes N."/>
            <person name="Thang M."/>
            <person name="Chan C."/>
        </authorList>
    </citation>
    <scope>NUCLEOTIDE SEQUENCE</scope>
</reference>
<dbReference type="EMBL" id="CAJNDS010002355">
    <property type="protein sequence ID" value="CAE7446407.1"/>
    <property type="molecule type" value="Genomic_DNA"/>
</dbReference>
<dbReference type="SMART" id="SM00248">
    <property type="entry name" value="ANK"/>
    <property type="match status" value="5"/>
</dbReference>